<sequence>MLSWNSQAGEAAGAESLSRWKPRPPADLAFSFDANKQQRQLIAELENKNRYSLWDTPGPSSAAPPRPRCFPRAPPGLHCLTN</sequence>
<dbReference type="STRING" id="44316.ENSEGOP00005021292"/>
<reference evidence="2 3" key="1">
    <citation type="journal article" date="2018" name="Proc. R. Soc. B">
        <title>A non-coding region near Follistatin controls head colour polymorphism in the Gouldian finch.</title>
        <authorList>
            <person name="Toomey M.B."/>
            <person name="Marques C.I."/>
            <person name="Andrade P."/>
            <person name="Araujo P.M."/>
            <person name="Sabatino S."/>
            <person name="Gazda M.A."/>
            <person name="Afonso S."/>
            <person name="Lopes R.J."/>
            <person name="Corbo J.C."/>
            <person name="Carneiro M."/>
        </authorList>
    </citation>
    <scope>NUCLEOTIDE SEQUENCE [LARGE SCALE GENOMIC DNA]</scope>
    <source>
        <strain evidence="2">Red01</strain>
        <tissue evidence="2">Muscle</tissue>
    </source>
</reference>
<evidence type="ECO:0000313" key="3">
    <source>
        <dbReference type="Proteomes" id="UP000276834"/>
    </source>
</evidence>
<accession>A0A3L8RRU2</accession>
<dbReference type="OrthoDB" id="6019271at2759"/>
<feature type="region of interest" description="Disordered" evidence="1">
    <location>
        <begin position="52"/>
        <end position="75"/>
    </location>
</feature>
<evidence type="ECO:0000256" key="1">
    <source>
        <dbReference type="SAM" id="MobiDB-lite"/>
    </source>
</evidence>
<dbReference type="EMBL" id="QUSF01000371">
    <property type="protein sequence ID" value="RLV82461.1"/>
    <property type="molecule type" value="Genomic_DNA"/>
</dbReference>
<protein>
    <submittedName>
        <fullName evidence="2">Uncharacterized protein</fullName>
    </submittedName>
</protein>
<dbReference type="AlphaFoldDB" id="A0A3L8RRU2"/>
<gene>
    <name evidence="2" type="ORF">DV515_00016620</name>
</gene>
<organism evidence="2 3">
    <name type="scientific">Chloebia gouldiae</name>
    <name type="common">Gouldian finch</name>
    <name type="synonym">Erythrura gouldiae</name>
    <dbReference type="NCBI Taxonomy" id="44316"/>
    <lineage>
        <taxon>Eukaryota</taxon>
        <taxon>Metazoa</taxon>
        <taxon>Chordata</taxon>
        <taxon>Craniata</taxon>
        <taxon>Vertebrata</taxon>
        <taxon>Euteleostomi</taxon>
        <taxon>Archelosauria</taxon>
        <taxon>Archosauria</taxon>
        <taxon>Dinosauria</taxon>
        <taxon>Saurischia</taxon>
        <taxon>Theropoda</taxon>
        <taxon>Coelurosauria</taxon>
        <taxon>Aves</taxon>
        <taxon>Neognathae</taxon>
        <taxon>Neoaves</taxon>
        <taxon>Telluraves</taxon>
        <taxon>Australaves</taxon>
        <taxon>Passeriformes</taxon>
        <taxon>Passeroidea</taxon>
        <taxon>Passeridae</taxon>
        <taxon>Chloebia</taxon>
    </lineage>
</organism>
<proteinExistence type="predicted"/>
<feature type="region of interest" description="Disordered" evidence="1">
    <location>
        <begin position="1"/>
        <end position="24"/>
    </location>
</feature>
<evidence type="ECO:0000313" key="2">
    <source>
        <dbReference type="EMBL" id="RLV82461.1"/>
    </source>
</evidence>
<feature type="compositionally biased region" description="Pro residues" evidence="1">
    <location>
        <begin position="62"/>
        <end position="74"/>
    </location>
</feature>
<name>A0A3L8RRU2_CHLGU</name>
<comment type="caution">
    <text evidence="2">The sequence shown here is derived from an EMBL/GenBank/DDBJ whole genome shotgun (WGS) entry which is preliminary data.</text>
</comment>
<dbReference type="Proteomes" id="UP000276834">
    <property type="component" value="Unassembled WGS sequence"/>
</dbReference>
<keyword evidence="3" id="KW-1185">Reference proteome</keyword>